<dbReference type="AlphaFoldDB" id="A0AAV7BAN9"/>
<protein>
    <submittedName>
        <fullName evidence="1">Uncharacterized protein</fullName>
    </submittedName>
</protein>
<organism evidence="1 2">
    <name type="scientific">Engystomops pustulosus</name>
    <name type="common">Tungara frog</name>
    <name type="synonym">Physalaemus pustulosus</name>
    <dbReference type="NCBI Taxonomy" id="76066"/>
    <lineage>
        <taxon>Eukaryota</taxon>
        <taxon>Metazoa</taxon>
        <taxon>Chordata</taxon>
        <taxon>Craniata</taxon>
        <taxon>Vertebrata</taxon>
        <taxon>Euteleostomi</taxon>
        <taxon>Amphibia</taxon>
        <taxon>Batrachia</taxon>
        <taxon>Anura</taxon>
        <taxon>Neobatrachia</taxon>
        <taxon>Hyloidea</taxon>
        <taxon>Leptodactylidae</taxon>
        <taxon>Leiuperinae</taxon>
        <taxon>Engystomops</taxon>
    </lineage>
</organism>
<comment type="caution">
    <text evidence="1">The sequence shown here is derived from an EMBL/GenBank/DDBJ whole genome shotgun (WGS) entry which is preliminary data.</text>
</comment>
<accession>A0AAV7BAN9</accession>
<evidence type="ECO:0000313" key="1">
    <source>
        <dbReference type="EMBL" id="KAG8569512.1"/>
    </source>
</evidence>
<keyword evidence="2" id="KW-1185">Reference proteome</keyword>
<reference evidence="1" key="1">
    <citation type="thesis" date="2020" institute="ProQuest LLC" country="789 East Eisenhower Parkway, Ann Arbor, MI, USA">
        <title>Comparative Genomics and Chromosome Evolution.</title>
        <authorList>
            <person name="Mudd A.B."/>
        </authorList>
    </citation>
    <scope>NUCLEOTIDE SEQUENCE</scope>
    <source>
        <strain evidence="1">237g6f4</strain>
        <tissue evidence="1">Blood</tissue>
    </source>
</reference>
<dbReference type="Proteomes" id="UP000824782">
    <property type="component" value="Unassembled WGS sequence"/>
</dbReference>
<gene>
    <name evidence="1" type="ORF">GDO81_014439</name>
</gene>
<dbReference type="EMBL" id="WNYA01000006">
    <property type="protein sequence ID" value="KAG8569512.1"/>
    <property type="molecule type" value="Genomic_DNA"/>
</dbReference>
<evidence type="ECO:0000313" key="2">
    <source>
        <dbReference type="Proteomes" id="UP000824782"/>
    </source>
</evidence>
<proteinExistence type="predicted"/>
<sequence>MNKMVHMQLSGTILRGFFKTIFHPLFHLLLKKTSPPIKKDSLQYNKKKSNRWTRFSRFSHDLDKMGSSSFRIDSEPRSEVDNTHLLDL</sequence>
<name>A0AAV7BAN9_ENGPU</name>